<dbReference type="Gene3D" id="1.10.274.50">
    <property type="match status" value="1"/>
</dbReference>
<dbReference type="EC" id="3.1.-.-" evidence="13"/>
<dbReference type="InterPro" id="IPR014152">
    <property type="entry name" value="AddA"/>
</dbReference>
<keyword evidence="10 13" id="KW-0413">Isomerase</keyword>
<evidence type="ECO:0000259" key="16">
    <source>
        <dbReference type="PROSITE" id="PS51217"/>
    </source>
</evidence>
<dbReference type="GO" id="GO:0005524">
    <property type="term" value="F:ATP binding"/>
    <property type="evidence" value="ECO:0007669"/>
    <property type="project" value="UniProtKB-UniRule"/>
</dbReference>
<evidence type="ECO:0000313" key="17">
    <source>
        <dbReference type="EMBL" id="STY72339.1"/>
    </source>
</evidence>
<comment type="similarity">
    <text evidence="13">Belongs to the helicase family. AddA subfamily.</text>
</comment>
<dbReference type="HAMAP" id="MF_01451">
    <property type="entry name" value="AddA"/>
    <property type="match status" value="1"/>
</dbReference>
<evidence type="ECO:0000256" key="8">
    <source>
        <dbReference type="ARBA" id="ARBA00023125"/>
    </source>
</evidence>
<keyword evidence="5 13" id="KW-0347">Helicase</keyword>
<dbReference type="PROSITE" id="PS51198">
    <property type="entry name" value="UVRD_HELICASE_ATP_BIND"/>
    <property type="match status" value="1"/>
</dbReference>
<evidence type="ECO:0000259" key="15">
    <source>
        <dbReference type="PROSITE" id="PS51198"/>
    </source>
</evidence>
<dbReference type="GO" id="GO:0003690">
    <property type="term" value="F:double-stranded DNA binding"/>
    <property type="evidence" value="ECO:0007669"/>
    <property type="project" value="UniProtKB-UniRule"/>
</dbReference>
<comment type="catalytic activity">
    <reaction evidence="11 13">
        <text>Couples ATP hydrolysis with the unwinding of duplex DNA by translocating in the 3'-5' direction.</text>
        <dbReference type="EC" id="5.6.2.4"/>
    </reaction>
</comment>
<dbReference type="AlphaFoldDB" id="A0A378NXE7"/>
<dbReference type="SUPFAM" id="SSF52980">
    <property type="entry name" value="Restriction endonuclease-like"/>
    <property type="match status" value="1"/>
</dbReference>
<evidence type="ECO:0000256" key="1">
    <source>
        <dbReference type="ARBA" id="ARBA00022722"/>
    </source>
</evidence>
<evidence type="ECO:0000256" key="2">
    <source>
        <dbReference type="ARBA" id="ARBA00022741"/>
    </source>
</evidence>
<evidence type="ECO:0000256" key="4">
    <source>
        <dbReference type="ARBA" id="ARBA00022801"/>
    </source>
</evidence>
<dbReference type="NCBIfam" id="TIGR02785">
    <property type="entry name" value="addA_Gpos"/>
    <property type="match status" value="1"/>
</dbReference>
<dbReference type="PROSITE" id="PS51217">
    <property type="entry name" value="UVRD_HELICASE_CTER"/>
    <property type="match status" value="1"/>
</dbReference>
<accession>A0A378NXE7</accession>
<dbReference type="InterPro" id="IPR014017">
    <property type="entry name" value="DNA_helicase_UvrD-like_C"/>
</dbReference>
<evidence type="ECO:0000256" key="3">
    <source>
        <dbReference type="ARBA" id="ARBA00022763"/>
    </source>
</evidence>
<name>A0A378NXE7_9FIRM</name>
<dbReference type="Pfam" id="PF00580">
    <property type="entry name" value="UvrD-helicase"/>
    <property type="match status" value="1"/>
</dbReference>
<evidence type="ECO:0000256" key="7">
    <source>
        <dbReference type="ARBA" id="ARBA00022840"/>
    </source>
</evidence>
<dbReference type="InterPro" id="IPR014016">
    <property type="entry name" value="UvrD-like_ATP-bd"/>
</dbReference>
<keyword evidence="4 13" id="KW-0378">Hydrolase</keyword>
<gene>
    <name evidence="13 17" type="primary">addA</name>
    <name evidence="17" type="ORF">NCTC10571_02532</name>
</gene>
<dbReference type="InterPro" id="IPR011335">
    <property type="entry name" value="Restrct_endonuc-II-like"/>
</dbReference>
<dbReference type="Proteomes" id="UP000255234">
    <property type="component" value="Unassembled WGS sequence"/>
</dbReference>
<feature type="domain" description="UvrD-like helicase ATP-binding" evidence="15">
    <location>
        <begin position="1"/>
        <end position="465"/>
    </location>
</feature>
<dbReference type="GO" id="GO:0033202">
    <property type="term" value="C:DNA helicase complex"/>
    <property type="evidence" value="ECO:0007669"/>
    <property type="project" value="TreeGrafter"/>
</dbReference>
<keyword evidence="7 13" id="KW-0067">ATP-binding</keyword>
<dbReference type="GO" id="GO:0016887">
    <property type="term" value="F:ATP hydrolysis activity"/>
    <property type="evidence" value="ECO:0007669"/>
    <property type="project" value="RHEA"/>
</dbReference>
<dbReference type="CDD" id="cd17932">
    <property type="entry name" value="DEXQc_UvrD"/>
    <property type="match status" value="2"/>
</dbReference>
<comment type="function">
    <text evidence="13">The heterodimer acts as both an ATP-dependent DNA helicase and an ATP-dependent, dual-direction single-stranded exonuclease. Recognizes the chi site generating a DNA molecule suitable for the initiation of homologous recombination. The AddA nuclease domain is required for chi fragment generation; this subunit has the helicase and 3' -&gt; 5' nuclease activities.</text>
</comment>
<sequence>MPWSAQQQQAINTYDKNILVAAAAGSGKTSVLVERVIQRIVNKTCDINQILVVTFTNAAAAEMRERIASAITEKLSDKDKERQLVLLNASSISTLHAFCQNIIRQYFHQLGLDPKFRLANPQEIELLKLDVLEELFETNYDKDDNEDFLEFTDTYGNERGDDSTYDIILKLYEYSRSQPFPLQWLKALPSYFQINNADELNDCPWLQIIKDNVKDGLNIAIDNSQKMYQLATDLNLPPYADIASEDLAFLYDLNNLIDTSWQEFFNLINEFKFKALRISKKFSVNEEDKAIISALRDETKKIIKQLKEHYFTQTIEDTLSDMPQLYKQASSLCNTTIEFSQAFSKAKNERSLVDFSDLEHFTLKLLAEENSTAEKLIPSPIAQTLQEKYVEIMVDEYQDTNGVQEAILNLIASRTKPNLFFVGDVKQSIYKFRLAEPELFLAKYHQYPHEEDCLRIDLAQNFRSRKEILDGVNFIFSQIMTTKAGELSYGKDEALYCGFDYPQSEFLTLKSPIELTLLDKQQKLTLNDNDDSDNEDTVQGFQAEAKYIAFRIKELMNKQPLVFDKHTKTYRPIKWKDIVILLRSVQDKAKILADVLREDNIPVYATIETGYFQETEVRIMLSLLQIIDNPQQDIPLTAILYSPIFNFTVEDLAHIRLINPQLNMYETLLFMTSINELQEQLLPVDKKVFAKLQIKVNDFLTKLHYWRDYARSHSVPELIWLLLNDTGYYDYVGGLPEGSVRQANLRALYDRAFNYEQTSFRGLFRFLRFIHKMQHMGNDLAVARNLSDSEDVVRIMSIHKSKGLEFPVVILADIGKQFNLKDVQESVLFHKKLGLGLYVNDVKHHYRYQNLSRQAIIQQIVKEYKAEEMRILYVAMTRAREKLILTGTVRNMEKFAQYACSQLQTTTKTLPDYFIMQAKSYLDWLAPAIARHKDGLTLRQSATNESAVLLDDPSQWQISLINSLDITDKTIISTVNEDIINKVKKLQPLPATKQKDNIDKLLNWSYPHQEALSIPAKLSVTEIKQQFASTDYAPQDDNAQTLFAETSFKRPQFLQKQTKMTATEYGSLMHTVMQHLDFHGDLSNKGILAQLQNLADREIIDKQHINKIYRKNIREFLFSPLGMRIQKAKSLQRELAFNRMINAKVYYPQAEDNDTIFIQGIIDLLVEEDDGLILLDYKTDNCTQTEAKAKYAMQIELYAQAASEIMRKPIKEKYLYLFHDASLIKM</sequence>
<dbReference type="InterPro" id="IPR011604">
    <property type="entry name" value="PDDEXK-like_dom_sf"/>
</dbReference>
<evidence type="ECO:0000256" key="13">
    <source>
        <dbReference type="HAMAP-Rule" id="MF_01451"/>
    </source>
</evidence>
<dbReference type="GO" id="GO:0000724">
    <property type="term" value="P:double-strand break repair via homologous recombination"/>
    <property type="evidence" value="ECO:0007669"/>
    <property type="project" value="UniProtKB-UniRule"/>
</dbReference>
<dbReference type="InterPro" id="IPR038726">
    <property type="entry name" value="PDDEXK_AddAB-type"/>
</dbReference>
<evidence type="ECO:0000256" key="14">
    <source>
        <dbReference type="PROSITE-ProRule" id="PRU00560"/>
    </source>
</evidence>
<dbReference type="PANTHER" id="PTHR11070:SF48">
    <property type="entry name" value="ATP-DEPENDENT HELICASE_NUCLEASE SUBUNIT A"/>
    <property type="match status" value="1"/>
</dbReference>
<keyword evidence="1 13" id="KW-0540">Nuclease</keyword>
<keyword evidence="6 13" id="KW-0269">Exonuclease</keyword>
<dbReference type="Gene3D" id="3.40.50.300">
    <property type="entry name" value="P-loop containing nucleotide triphosphate hydrolases"/>
    <property type="match status" value="4"/>
</dbReference>
<dbReference type="Pfam" id="PF12705">
    <property type="entry name" value="PDDEXK_1"/>
    <property type="match status" value="1"/>
</dbReference>
<feature type="binding site" evidence="14">
    <location>
        <begin position="22"/>
        <end position="29"/>
    </location>
    <ligand>
        <name>ATP</name>
        <dbReference type="ChEBI" id="CHEBI:30616"/>
    </ligand>
</feature>
<dbReference type="EMBL" id="UGPP01000001">
    <property type="protein sequence ID" value="STY72339.1"/>
    <property type="molecule type" value="Genomic_DNA"/>
</dbReference>
<dbReference type="PANTHER" id="PTHR11070">
    <property type="entry name" value="UVRD / RECB / PCRA DNA HELICASE FAMILY MEMBER"/>
    <property type="match status" value="1"/>
</dbReference>
<feature type="domain" description="UvrD-like helicase C-terminal" evidence="16">
    <location>
        <begin position="504"/>
        <end position="803"/>
    </location>
</feature>
<evidence type="ECO:0000313" key="18">
    <source>
        <dbReference type="Proteomes" id="UP000255234"/>
    </source>
</evidence>
<keyword evidence="2 13" id="KW-0547">Nucleotide-binding</keyword>
<dbReference type="Gene3D" id="3.90.320.10">
    <property type="match status" value="1"/>
</dbReference>
<comment type="subunit">
    <text evidence="13">Heterodimer of AddA and AddB/RexB.</text>
</comment>
<evidence type="ECO:0000256" key="10">
    <source>
        <dbReference type="ARBA" id="ARBA00023235"/>
    </source>
</evidence>
<comment type="cofactor">
    <cofactor evidence="13">
        <name>Mg(2+)</name>
        <dbReference type="ChEBI" id="CHEBI:18420"/>
    </cofactor>
</comment>
<keyword evidence="8 13" id="KW-0238">DNA-binding</keyword>
<organism evidence="17 18">
    <name type="scientific">Megamonas hypermegale</name>
    <dbReference type="NCBI Taxonomy" id="158847"/>
    <lineage>
        <taxon>Bacteria</taxon>
        <taxon>Bacillati</taxon>
        <taxon>Bacillota</taxon>
        <taxon>Negativicutes</taxon>
        <taxon>Selenomonadales</taxon>
        <taxon>Selenomonadaceae</taxon>
        <taxon>Megamonas</taxon>
    </lineage>
</organism>
<dbReference type="GO" id="GO:0005829">
    <property type="term" value="C:cytosol"/>
    <property type="evidence" value="ECO:0007669"/>
    <property type="project" value="TreeGrafter"/>
</dbReference>
<keyword evidence="3 13" id="KW-0227">DNA damage</keyword>
<dbReference type="InterPro" id="IPR000212">
    <property type="entry name" value="DNA_helicase_UvrD/REP"/>
</dbReference>
<dbReference type="InterPro" id="IPR027417">
    <property type="entry name" value="P-loop_NTPase"/>
</dbReference>
<dbReference type="GO" id="GO:0043138">
    <property type="term" value="F:3'-5' DNA helicase activity"/>
    <property type="evidence" value="ECO:0007669"/>
    <property type="project" value="UniProtKB-UniRule"/>
</dbReference>
<reference evidence="17 18" key="1">
    <citation type="submission" date="2018-06" db="EMBL/GenBank/DDBJ databases">
        <authorList>
            <consortium name="Pathogen Informatics"/>
            <person name="Doyle S."/>
        </authorList>
    </citation>
    <scope>NUCLEOTIDE SEQUENCE [LARGE SCALE GENOMIC DNA]</scope>
    <source>
        <strain evidence="17 18">NCTC10571</strain>
    </source>
</reference>
<dbReference type="EC" id="5.6.2.4" evidence="13"/>
<keyword evidence="9 13" id="KW-0234">DNA repair</keyword>
<dbReference type="SUPFAM" id="SSF52540">
    <property type="entry name" value="P-loop containing nucleoside triphosphate hydrolases"/>
    <property type="match status" value="1"/>
</dbReference>
<proteinExistence type="inferred from homology"/>
<dbReference type="GO" id="GO:0008408">
    <property type="term" value="F:3'-5' exonuclease activity"/>
    <property type="evidence" value="ECO:0007669"/>
    <property type="project" value="UniProtKB-UniRule"/>
</dbReference>
<protein>
    <recommendedName>
        <fullName evidence="13">ATP-dependent helicase/nuclease subunit A</fullName>
        <ecNumber evidence="13">3.1.-.-</ecNumber>
        <ecNumber evidence="13">5.6.2.4</ecNumber>
    </recommendedName>
    <alternativeName>
        <fullName evidence="13">ATP-dependent helicase/nuclease AddA</fullName>
    </alternativeName>
    <alternativeName>
        <fullName evidence="13">DNA 3'-5' helicase AddA</fullName>
    </alternativeName>
</protein>
<dbReference type="RefSeq" id="WP_115152352.1">
    <property type="nucleotide sequence ID" value="NZ_UGPP01000001.1"/>
</dbReference>
<comment type="catalytic activity">
    <reaction evidence="12 13">
        <text>ATP + H2O = ADP + phosphate + H(+)</text>
        <dbReference type="Rhea" id="RHEA:13065"/>
        <dbReference type="ChEBI" id="CHEBI:15377"/>
        <dbReference type="ChEBI" id="CHEBI:15378"/>
        <dbReference type="ChEBI" id="CHEBI:30616"/>
        <dbReference type="ChEBI" id="CHEBI:43474"/>
        <dbReference type="ChEBI" id="CHEBI:456216"/>
        <dbReference type="EC" id="5.6.2.4"/>
    </reaction>
</comment>
<evidence type="ECO:0000256" key="11">
    <source>
        <dbReference type="ARBA" id="ARBA00034617"/>
    </source>
</evidence>
<evidence type="ECO:0000256" key="5">
    <source>
        <dbReference type="ARBA" id="ARBA00022806"/>
    </source>
</evidence>
<evidence type="ECO:0000256" key="9">
    <source>
        <dbReference type="ARBA" id="ARBA00023204"/>
    </source>
</evidence>
<dbReference type="Pfam" id="PF13361">
    <property type="entry name" value="UvrD_C"/>
    <property type="match status" value="1"/>
</dbReference>
<evidence type="ECO:0000256" key="12">
    <source>
        <dbReference type="ARBA" id="ARBA00048988"/>
    </source>
</evidence>
<evidence type="ECO:0000256" key="6">
    <source>
        <dbReference type="ARBA" id="ARBA00022839"/>
    </source>
</evidence>